<feature type="domain" description="SAF" evidence="2">
    <location>
        <begin position="13"/>
        <end position="90"/>
    </location>
</feature>
<accession>K1UTL0</accession>
<dbReference type="PANTHER" id="PTHR30536">
    <property type="entry name" value="ALTRONATE/GALACTARATE DEHYDRATASE"/>
    <property type="match status" value="1"/>
</dbReference>
<gene>
    <name evidence="3" type="ORF">LEA_00088</name>
</gene>
<dbReference type="InterPro" id="IPR052172">
    <property type="entry name" value="UxaA_altronate/galactarate_dh"/>
</dbReference>
<dbReference type="InterPro" id="IPR044144">
    <property type="entry name" value="SAF_UxaA/GarD"/>
</dbReference>
<organism evidence="3">
    <name type="scientific">human gut metagenome</name>
    <dbReference type="NCBI Taxonomy" id="408170"/>
    <lineage>
        <taxon>unclassified sequences</taxon>
        <taxon>metagenomes</taxon>
        <taxon>organismal metagenomes</taxon>
    </lineage>
</organism>
<dbReference type="GO" id="GO:0019698">
    <property type="term" value="P:D-galacturonate catabolic process"/>
    <property type="evidence" value="ECO:0007669"/>
    <property type="project" value="TreeGrafter"/>
</dbReference>
<dbReference type="Pfam" id="PF08666">
    <property type="entry name" value="SAF"/>
    <property type="match status" value="1"/>
</dbReference>
<evidence type="ECO:0000313" key="3">
    <source>
        <dbReference type="EMBL" id="EKC81680.1"/>
    </source>
</evidence>
<name>K1UTL0_9ZZZZ</name>
<comment type="caution">
    <text evidence="3">The sequence shown here is derived from an EMBL/GenBank/DDBJ whole genome shotgun (WGS) entry which is preliminary data.</text>
</comment>
<dbReference type="GO" id="GO:0016829">
    <property type="term" value="F:lyase activity"/>
    <property type="evidence" value="ECO:0007669"/>
    <property type="project" value="UniProtKB-KW"/>
</dbReference>
<dbReference type="AlphaFoldDB" id="K1UTL0"/>
<evidence type="ECO:0000259" key="2">
    <source>
        <dbReference type="SMART" id="SM00858"/>
    </source>
</evidence>
<dbReference type="PANTHER" id="PTHR30536:SF5">
    <property type="entry name" value="ALTRONATE DEHYDRATASE"/>
    <property type="match status" value="1"/>
</dbReference>
<dbReference type="CDD" id="cd11613">
    <property type="entry name" value="SAF_AH_GD"/>
    <property type="match status" value="1"/>
</dbReference>
<dbReference type="EMBL" id="AJWY01000066">
    <property type="protein sequence ID" value="EKC81680.1"/>
    <property type="molecule type" value="Genomic_DNA"/>
</dbReference>
<dbReference type="Gene3D" id="2.30.130.110">
    <property type="match status" value="1"/>
</dbReference>
<sequence>MEIKLALKVNDKDNVATIFANGITDGTEVEIRDKKGNAETVTVIGDVPYGHKIAVRDIKKGELINKYGEEIGIATKDIKKGEYVHVHNLDSMRGRGDWAKEGK</sequence>
<proteinExistence type="predicted"/>
<keyword evidence="1" id="KW-0456">Lyase</keyword>
<protein>
    <submittedName>
        <fullName evidence="3">SAF domain-containing protein</fullName>
    </submittedName>
</protein>
<reference evidence="3" key="1">
    <citation type="journal article" date="2013" name="Environ. Microbiol.">
        <title>Microbiota from the distal guts of lean and obese adolescents exhibit partial functional redundancy besides clear differences in community structure.</title>
        <authorList>
            <person name="Ferrer M."/>
            <person name="Ruiz A."/>
            <person name="Lanza F."/>
            <person name="Haange S.B."/>
            <person name="Oberbach A."/>
            <person name="Till H."/>
            <person name="Bargiela R."/>
            <person name="Campoy C."/>
            <person name="Segura M.T."/>
            <person name="Richter M."/>
            <person name="von Bergen M."/>
            <person name="Seifert J."/>
            <person name="Suarez A."/>
        </authorList>
    </citation>
    <scope>NUCLEOTIDE SEQUENCE</scope>
</reference>
<dbReference type="InterPro" id="IPR013974">
    <property type="entry name" value="SAF"/>
</dbReference>
<dbReference type="SMART" id="SM00858">
    <property type="entry name" value="SAF"/>
    <property type="match status" value="1"/>
</dbReference>
<evidence type="ECO:0000256" key="1">
    <source>
        <dbReference type="ARBA" id="ARBA00023239"/>
    </source>
</evidence>